<gene>
    <name evidence="2" type="ORF">SCA03_16690</name>
</gene>
<evidence type="ECO:0000256" key="1">
    <source>
        <dbReference type="SAM" id="MobiDB-lite"/>
    </source>
</evidence>
<comment type="caution">
    <text evidence="2">The sequence shown here is derived from an EMBL/GenBank/DDBJ whole genome shotgun (WGS) entry which is preliminary data.</text>
</comment>
<organism evidence="2 3">
    <name type="scientific">Streptomyces cacaoi</name>
    <dbReference type="NCBI Taxonomy" id="1898"/>
    <lineage>
        <taxon>Bacteria</taxon>
        <taxon>Bacillati</taxon>
        <taxon>Actinomycetota</taxon>
        <taxon>Actinomycetes</taxon>
        <taxon>Kitasatosporales</taxon>
        <taxon>Streptomycetaceae</taxon>
        <taxon>Streptomyces</taxon>
    </lineage>
</organism>
<reference evidence="2 3" key="1">
    <citation type="submission" date="2019-06" db="EMBL/GenBank/DDBJ databases">
        <title>Whole genome shotgun sequence of Streptomyces cacaoi subsp. cacaoi NBRC 12748.</title>
        <authorList>
            <person name="Hosoyama A."/>
            <person name="Uohara A."/>
            <person name="Ohji S."/>
            <person name="Ichikawa N."/>
        </authorList>
    </citation>
    <scope>NUCLEOTIDE SEQUENCE [LARGE SCALE GENOMIC DNA]</scope>
    <source>
        <strain evidence="2 3">NBRC 12748</strain>
    </source>
</reference>
<protein>
    <submittedName>
        <fullName evidence="2">Uncharacterized protein</fullName>
    </submittedName>
</protein>
<feature type="region of interest" description="Disordered" evidence="1">
    <location>
        <begin position="48"/>
        <end position="67"/>
    </location>
</feature>
<name>A0A4Y3QXF6_STRCI</name>
<dbReference type="EMBL" id="BJMM01000006">
    <property type="protein sequence ID" value="GEB49118.1"/>
    <property type="molecule type" value="Genomic_DNA"/>
</dbReference>
<sequence length="114" mass="12252">MRILPLFQMTGGKMPGAVGKARVLPPAEQDAPLLVAEEQVQVDAGGVAGHRWERPSGGRGLPGGATGVHTVNCGRPGTGILRAEPDRRAQLALMVHDSPWEYLLMYERTAFQPQ</sequence>
<dbReference type="Proteomes" id="UP000319210">
    <property type="component" value="Unassembled WGS sequence"/>
</dbReference>
<accession>A0A4Y3QXF6</accession>
<feature type="compositionally biased region" description="Gly residues" evidence="1">
    <location>
        <begin position="57"/>
        <end position="66"/>
    </location>
</feature>
<evidence type="ECO:0000313" key="3">
    <source>
        <dbReference type="Proteomes" id="UP000319210"/>
    </source>
</evidence>
<proteinExistence type="predicted"/>
<evidence type="ECO:0000313" key="2">
    <source>
        <dbReference type="EMBL" id="GEB49118.1"/>
    </source>
</evidence>
<keyword evidence="3" id="KW-1185">Reference proteome</keyword>
<dbReference type="AlphaFoldDB" id="A0A4Y3QXF6"/>